<feature type="non-terminal residue" evidence="1">
    <location>
        <position position="739"/>
    </location>
</feature>
<dbReference type="EMBL" id="CAJNJA010056340">
    <property type="protein sequence ID" value="CAE7858370.1"/>
    <property type="molecule type" value="Genomic_DNA"/>
</dbReference>
<keyword evidence="2" id="KW-1185">Reference proteome</keyword>
<organism evidence="1 2">
    <name type="scientific">Symbiodinium necroappetens</name>
    <dbReference type="NCBI Taxonomy" id="1628268"/>
    <lineage>
        <taxon>Eukaryota</taxon>
        <taxon>Sar</taxon>
        <taxon>Alveolata</taxon>
        <taxon>Dinophyceae</taxon>
        <taxon>Suessiales</taxon>
        <taxon>Symbiodiniaceae</taxon>
        <taxon>Symbiodinium</taxon>
    </lineage>
</organism>
<protein>
    <submittedName>
        <fullName evidence="1">Uncharacterized protein</fullName>
    </submittedName>
</protein>
<proteinExistence type="predicted"/>
<reference evidence="1" key="1">
    <citation type="submission" date="2021-02" db="EMBL/GenBank/DDBJ databases">
        <authorList>
            <person name="Dougan E. K."/>
            <person name="Rhodes N."/>
            <person name="Thang M."/>
            <person name="Chan C."/>
        </authorList>
    </citation>
    <scope>NUCLEOTIDE SEQUENCE</scope>
</reference>
<evidence type="ECO:0000313" key="1">
    <source>
        <dbReference type="EMBL" id="CAE7858370.1"/>
    </source>
</evidence>
<dbReference type="Proteomes" id="UP000601435">
    <property type="component" value="Unassembled WGS sequence"/>
</dbReference>
<evidence type="ECO:0000313" key="2">
    <source>
        <dbReference type="Proteomes" id="UP000601435"/>
    </source>
</evidence>
<sequence length="739" mass="82377">QLREQLPSLPSRVPRAKRSIHEVFEETVTTTPAVALSQLQRAIRVSRASGNREEAESLLREKWAMELVVFIKEAGLPCAARMEALGDGKAQWLRIFGNRRGKTLRNRARAWKPVRTWLMVSFGVAWPRGPEMLLKYLEERHSVAKMGKTVPAAIMSSLSLLESVGMVASEDRLSEDSMLVESIRSWTMELETEGPSVKPAPLLPVSVLIACELVVCRPLYELGLRFMAFVLLIMVWASLRCDDTQNIDPASVKLSQMGLRFILRKTKTSGPGRKVGEMHAFVSRVACLSGFDWIGEGSKLLAASSLDWARDFLCPAFSKDWDDVSREFLDAEGLALQIRRLLQHLPTPVRQQGVWKVSRELLLPGQLGNFWTGHSARHVLTSIAAALGVGKDRRDYLGRWAYAQHGSQDYVLTSRQVVQAVQNFVCKCLILGHESGGYIEEELFWAIKTFADSLSLDGDHVVNANRVLQWDDADKTWKLGGAFPSIAATPEKRENCLETVPIHRITDGIADAVCKLCRPRIENADASSTSGSEVSSDLVHIFQECGVPLGLQYKLTQNFQSVKRFSTYADSRADVRAALRDDHSLEATSQVTRAAVASVVSAWETSKEYAHKESELRAEARMLGVHRPVTQTEKQAMRIAYEAAHGTLEEAFEPSDDYISAKLEEIENGEITASALSEVTSKRRVRTMGIQTTVDTGGHVRIVKQRNKGVMPTHTEELRTVLRVEGNAWTMLAAKFKNK</sequence>
<accession>A0A813ABI1</accession>
<gene>
    <name evidence="1" type="ORF">SNEC2469_LOCUS27070</name>
</gene>
<dbReference type="OrthoDB" id="446918at2759"/>
<comment type="caution">
    <text evidence="1">The sequence shown here is derived from an EMBL/GenBank/DDBJ whole genome shotgun (WGS) entry which is preliminary data.</text>
</comment>
<dbReference type="AlphaFoldDB" id="A0A813ABI1"/>
<feature type="non-terminal residue" evidence="1">
    <location>
        <position position="1"/>
    </location>
</feature>
<name>A0A813ABI1_9DINO</name>